<evidence type="ECO:0000259" key="5">
    <source>
        <dbReference type="SMART" id="SM00849"/>
    </source>
</evidence>
<evidence type="ECO:0000313" key="6">
    <source>
        <dbReference type="EMBL" id="QAA35356.1"/>
    </source>
</evidence>
<dbReference type="Proteomes" id="UP000286268">
    <property type="component" value="Chromosome"/>
</dbReference>
<gene>
    <name evidence="6" type="ORF">C1I91_19895</name>
</gene>
<dbReference type="SUPFAM" id="SSF56281">
    <property type="entry name" value="Metallo-hydrolase/oxidoreductase"/>
    <property type="match status" value="1"/>
</dbReference>
<name>A0A3R5TK46_9CLOT</name>
<feature type="domain" description="Metallo-beta-lactamase" evidence="5">
    <location>
        <begin position="18"/>
        <end position="207"/>
    </location>
</feature>
<evidence type="ECO:0000256" key="4">
    <source>
        <dbReference type="ARBA" id="ARBA00022833"/>
    </source>
</evidence>
<dbReference type="KEGG" id="cmah:C1I91_19895"/>
<accession>A0A3R5TK46</accession>
<evidence type="ECO:0000313" key="7">
    <source>
        <dbReference type="Proteomes" id="UP000286268"/>
    </source>
</evidence>
<keyword evidence="4" id="KW-0862">Zinc</keyword>
<dbReference type="AlphaFoldDB" id="A0A3R5TK46"/>
<dbReference type="GO" id="GO:0016787">
    <property type="term" value="F:hydrolase activity"/>
    <property type="evidence" value="ECO:0007669"/>
    <property type="project" value="UniProtKB-KW"/>
</dbReference>
<comment type="cofactor">
    <cofactor evidence="1">
        <name>Zn(2+)</name>
        <dbReference type="ChEBI" id="CHEBI:29105"/>
    </cofactor>
</comment>
<dbReference type="OrthoDB" id="11380at2"/>
<organism evidence="6 7">
    <name type="scientific">Clostridium manihotivorum</name>
    <dbReference type="NCBI Taxonomy" id="2320868"/>
    <lineage>
        <taxon>Bacteria</taxon>
        <taxon>Bacillati</taxon>
        <taxon>Bacillota</taxon>
        <taxon>Clostridia</taxon>
        <taxon>Eubacteriales</taxon>
        <taxon>Clostridiaceae</taxon>
        <taxon>Clostridium</taxon>
    </lineage>
</organism>
<dbReference type="InterPro" id="IPR036866">
    <property type="entry name" value="RibonucZ/Hydroxyglut_hydro"/>
</dbReference>
<dbReference type="PANTHER" id="PTHR46233:SF3">
    <property type="entry name" value="HYDROXYACYLGLUTATHIONE HYDROLASE GLOC"/>
    <property type="match status" value="1"/>
</dbReference>
<keyword evidence="2" id="KW-0479">Metal-binding</keyword>
<evidence type="ECO:0000256" key="2">
    <source>
        <dbReference type="ARBA" id="ARBA00022723"/>
    </source>
</evidence>
<keyword evidence="3 6" id="KW-0378">Hydrolase</keyword>
<keyword evidence="7" id="KW-1185">Reference proteome</keyword>
<evidence type="ECO:0000256" key="1">
    <source>
        <dbReference type="ARBA" id="ARBA00001947"/>
    </source>
</evidence>
<dbReference type="EMBL" id="CP025746">
    <property type="protein sequence ID" value="QAA35356.1"/>
    <property type="molecule type" value="Genomic_DNA"/>
</dbReference>
<dbReference type="SMART" id="SM00849">
    <property type="entry name" value="Lactamase_B"/>
    <property type="match status" value="1"/>
</dbReference>
<dbReference type="RefSeq" id="WP_128214431.1">
    <property type="nucleotide sequence ID" value="NZ_CP025746.1"/>
</dbReference>
<dbReference type="InterPro" id="IPR051453">
    <property type="entry name" value="MBL_Glyoxalase_II"/>
</dbReference>
<dbReference type="GO" id="GO:0046872">
    <property type="term" value="F:metal ion binding"/>
    <property type="evidence" value="ECO:0007669"/>
    <property type="project" value="UniProtKB-KW"/>
</dbReference>
<evidence type="ECO:0000256" key="3">
    <source>
        <dbReference type="ARBA" id="ARBA00022801"/>
    </source>
</evidence>
<dbReference type="Pfam" id="PF00753">
    <property type="entry name" value="Lactamase_B"/>
    <property type="match status" value="1"/>
</dbReference>
<proteinExistence type="predicted"/>
<dbReference type="InterPro" id="IPR001279">
    <property type="entry name" value="Metallo-B-lactamas"/>
</dbReference>
<dbReference type="Gene3D" id="3.60.15.10">
    <property type="entry name" value="Ribonuclease Z/Hydroxyacylglutathione hydrolase-like"/>
    <property type="match status" value="1"/>
</dbReference>
<sequence>MKINNIRGNTYYIDTGRTYIPFYKVNENEVILMDSGLANREGRNIDKILEESHFKVVGIICTHAHSDHVGNNDYFKRKYNSIIAMPSYEALICSSLINLKSYYSNLTFEETKESYSNMICHTDILISEEDSEVEICGIRFNIYHTPGHSAEHVCIITPDDVAYLGDCLISYELMRASKLPYAYILSEDLKSKEKLYSLKSSIYIIAHKGTYEDISELIEANIDFYKSKANKIYEIIEDNMSQEDILEAVIREFNITINNRYKYALIERLTKSYIEYLSEQKLISPILKGNRLVFIH</sequence>
<reference evidence="6 7" key="1">
    <citation type="submission" date="2018-01" db="EMBL/GenBank/DDBJ databases">
        <title>Genome Sequencing and Assembly of Anaerobacter polyendosporus strain CT4.</title>
        <authorList>
            <person name="Tachaapaikoon C."/>
            <person name="Sutheeworapong S."/>
            <person name="Jenjaroenpun P."/>
            <person name="Wongsurawat T."/>
            <person name="Nookeaw I."/>
            <person name="Cheawchanlertfa P."/>
            <person name="Kosugi A."/>
            <person name="Cheevadhanarak S."/>
            <person name="Ratanakhanokchai K."/>
        </authorList>
    </citation>
    <scope>NUCLEOTIDE SEQUENCE [LARGE SCALE GENOMIC DNA]</scope>
    <source>
        <strain evidence="6 7">CT4</strain>
    </source>
</reference>
<protein>
    <submittedName>
        <fullName evidence="6">Hydrolase</fullName>
    </submittedName>
</protein>
<dbReference type="PANTHER" id="PTHR46233">
    <property type="entry name" value="HYDROXYACYLGLUTATHIONE HYDROLASE GLOC"/>
    <property type="match status" value="1"/>
</dbReference>